<proteinExistence type="inferred from homology"/>
<dbReference type="Pfam" id="PF04180">
    <property type="entry name" value="LTV"/>
    <property type="match status" value="1"/>
</dbReference>
<gene>
    <name evidence="3" type="ORF">BD410DRAFT_782157</name>
</gene>
<comment type="similarity">
    <text evidence="1">Belongs to the LTV1 family.</text>
</comment>
<feature type="region of interest" description="Disordered" evidence="2">
    <location>
        <begin position="441"/>
        <end position="505"/>
    </location>
</feature>
<evidence type="ECO:0000256" key="2">
    <source>
        <dbReference type="SAM" id="MobiDB-lite"/>
    </source>
</evidence>
<accession>A0A4Y7QLD3</accession>
<feature type="compositionally biased region" description="Acidic residues" evidence="2">
    <location>
        <begin position="308"/>
        <end position="322"/>
    </location>
</feature>
<keyword evidence="4" id="KW-1185">Reference proteome</keyword>
<feature type="region of interest" description="Disordered" evidence="2">
    <location>
        <begin position="239"/>
        <end position="289"/>
    </location>
</feature>
<evidence type="ECO:0000256" key="1">
    <source>
        <dbReference type="ARBA" id="ARBA00009078"/>
    </source>
</evidence>
<dbReference type="PANTHER" id="PTHR21531">
    <property type="entry name" value="LOW-TEMPERATURE VIABILITY PROTEIN LTV1-RELATED"/>
    <property type="match status" value="1"/>
</dbReference>
<dbReference type="AlphaFoldDB" id="A0A4Y7QLD3"/>
<dbReference type="GO" id="GO:0000056">
    <property type="term" value="P:ribosomal small subunit export from nucleus"/>
    <property type="evidence" value="ECO:0007669"/>
    <property type="project" value="TreeGrafter"/>
</dbReference>
<reference evidence="3 4" key="1">
    <citation type="submission" date="2018-06" db="EMBL/GenBank/DDBJ databases">
        <title>A transcriptomic atlas of mushroom development highlights an independent origin of complex multicellularity.</title>
        <authorList>
            <consortium name="DOE Joint Genome Institute"/>
            <person name="Krizsan K."/>
            <person name="Almasi E."/>
            <person name="Merenyi Z."/>
            <person name="Sahu N."/>
            <person name="Viragh M."/>
            <person name="Koszo T."/>
            <person name="Mondo S."/>
            <person name="Kiss B."/>
            <person name="Balint B."/>
            <person name="Kues U."/>
            <person name="Barry K."/>
            <person name="Hegedus J.C."/>
            <person name="Henrissat B."/>
            <person name="Johnson J."/>
            <person name="Lipzen A."/>
            <person name="Ohm R."/>
            <person name="Nagy I."/>
            <person name="Pangilinan J."/>
            <person name="Yan J."/>
            <person name="Xiong Y."/>
            <person name="Grigoriev I.V."/>
            <person name="Hibbett D.S."/>
            <person name="Nagy L.G."/>
        </authorList>
    </citation>
    <scope>NUCLEOTIDE SEQUENCE [LARGE SCALE GENOMIC DNA]</scope>
    <source>
        <strain evidence="3 4">SZMC22713</strain>
    </source>
</reference>
<name>A0A4Y7QLD3_9AGAM</name>
<dbReference type="Proteomes" id="UP000294933">
    <property type="component" value="Unassembled WGS sequence"/>
</dbReference>
<dbReference type="PANTHER" id="PTHR21531:SF0">
    <property type="entry name" value="PROTEIN LTV1 HOMOLOG"/>
    <property type="match status" value="1"/>
</dbReference>
<feature type="region of interest" description="Disordered" evidence="2">
    <location>
        <begin position="303"/>
        <end position="333"/>
    </location>
</feature>
<protein>
    <submittedName>
        <fullName evidence="3">Low temperature viability protein</fullName>
    </submittedName>
</protein>
<dbReference type="STRING" id="50990.A0A4Y7QLD3"/>
<dbReference type="OrthoDB" id="5852896at2759"/>
<dbReference type="GO" id="GO:0005829">
    <property type="term" value="C:cytosol"/>
    <property type="evidence" value="ECO:0007669"/>
    <property type="project" value="TreeGrafter"/>
</dbReference>
<dbReference type="GO" id="GO:0042274">
    <property type="term" value="P:ribosomal small subunit biogenesis"/>
    <property type="evidence" value="ECO:0007669"/>
    <property type="project" value="InterPro"/>
</dbReference>
<dbReference type="GO" id="GO:0005634">
    <property type="term" value="C:nucleus"/>
    <property type="evidence" value="ECO:0007669"/>
    <property type="project" value="TreeGrafter"/>
</dbReference>
<dbReference type="VEuPathDB" id="FungiDB:BD410DRAFT_782157"/>
<evidence type="ECO:0000313" key="4">
    <source>
        <dbReference type="Proteomes" id="UP000294933"/>
    </source>
</evidence>
<feature type="compositionally biased region" description="Basic and acidic residues" evidence="2">
    <location>
        <begin position="481"/>
        <end position="505"/>
    </location>
</feature>
<dbReference type="EMBL" id="ML170158">
    <property type="protein sequence ID" value="TDL28186.1"/>
    <property type="molecule type" value="Genomic_DNA"/>
</dbReference>
<evidence type="ECO:0000313" key="3">
    <source>
        <dbReference type="EMBL" id="TDL28186.1"/>
    </source>
</evidence>
<dbReference type="InterPro" id="IPR007307">
    <property type="entry name" value="Ltv1"/>
</dbReference>
<dbReference type="GO" id="GO:0030688">
    <property type="term" value="C:preribosome, small subunit precursor"/>
    <property type="evidence" value="ECO:0007669"/>
    <property type="project" value="TreeGrafter"/>
</dbReference>
<sequence>MAPKSIFRQPGAQHFQLVHRSQRDPLIHDPEASQHVLKPFERENVKKGKSRSDLENVLPQDQLAHDLQRANIGEASLFGVYYDDTEYDYMQHLRTVGLQEDGVESVLLEAPAPQKSKVGKKKEIDFLTDLPPEALPSTSELPRDYDAHQAIPTELSGLQPDMDPHLRQVLEALEDDAFVDEDLEEDFFGELVKDGEKNAGDEISFPFREEGFSEGSEDINEVGNDKSWENQFALFKRHQELQREMSDDGQSEEVDTIGDLPDRPVVGGKRRKKGRSDASGYSMSSSSMFRNEGLTLLDERFDKVEKEYAEDDDDDGLQDSDSDSSAPDLMTSREDFNAIMDDFLDNYELVGRRMRPVLHGTTGADKLQAFRAAMGEDDRVRQSLEGDNDEDDQMDRLLDEYEKDRNQDRWDCETIQTTYTNLENHPRLIKARDTTFTKQIKLDPKTGLPGSKPTHAPRMVAQKAPSNPTEKPPVTNGVIARPKDESKEEKKARKNAVKAERQSRRVEKKIIKEQFSNETKQQLKRLATKEKSGIRKL</sequence>
<feature type="compositionally biased region" description="Low complexity" evidence="2">
    <location>
        <begin position="277"/>
        <end position="287"/>
    </location>
</feature>
<organism evidence="3 4">
    <name type="scientific">Rickenella mellea</name>
    <dbReference type="NCBI Taxonomy" id="50990"/>
    <lineage>
        <taxon>Eukaryota</taxon>
        <taxon>Fungi</taxon>
        <taxon>Dikarya</taxon>
        <taxon>Basidiomycota</taxon>
        <taxon>Agaricomycotina</taxon>
        <taxon>Agaricomycetes</taxon>
        <taxon>Hymenochaetales</taxon>
        <taxon>Rickenellaceae</taxon>
        <taxon>Rickenella</taxon>
    </lineage>
</organism>
<feature type="compositionally biased region" description="Acidic residues" evidence="2">
    <location>
        <begin position="247"/>
        <end position="256"/>
    </location>
</feature>